<dbReference type="InterPro" id="IPR016035">
    <property type="entry name" value="Acyl_Trfase/lysoPLipase"/>
</dbReference>
<dbReference type="Proteomes" id="UP000664521">
    <property type="component" value="Unassembled WGS sequence"/>
</dbReference>
<feature type="short sequence motif" description="DGA/G" evidence="4">
    <location>
        <begin position="322"/>
        <end position="324"/>
    </location>
</feature>
<feature type="compositionally biased region" description="Polar residues" evidence="5">
    <location>
        <begin position="242"/>
        <end position="263"/>
    </location>
</feature>
<dbReference type="InterPro" id="IPR002641">
    <property type="entry name" value="PNPLA_dom"/>
</dbReference>
<evidence type="ECO:0000256" key="5">
    <source>
        <dbReference type="SAM" id="MobiDB-lite"/>
    </source>
</evidence>
<organism evidence="7 8">
    <name type="scientific">Heterodermia speciosa</name>
    <dbReference type="NCBI Taxonomy" id="116794"/>
    <lineage>
        <taxon>Eukaryota</taxon>
        <taxon>Fungi</taxon>
        <taxon>Dikarya</taxon>
        <taxon>Ascomycota</taxon>
        <taxon>Pezizomycotina</taxon>
        <taxon>Lecanoromycetes</taxon>
        <taxon>OSLEUM clade</taxon>
        <taxon>Lecanoromycetidae</taxon>
        <taxon>Caliciales</taxon>
        <taxon>Physciaceae</taxon>
        <taxon>Heterodermia</taxon>
    </lineage>
</organism>
<keyword evidence="2 4" id="KW-0442">Lipid degradation</keyword>
<dbReference type="GO" id="GO:0047499">
    <property type="term" value="F:calcium-independent phospholipase A2 activity"/>
    <property type="evidence" value="ECO:0007669"/>
    <property type="project" value="TreeGrafter"/>
</dbReference>
<evidence type="ECO:0000259" key="6">
    <source>
        <dbReference type="PROSITE" id="PS51635"/>
    </source>
</evidence>
<evidence type="ECO:0000313" key="7">
    <source>
        <dbReference type="EMBL" id="CAF9941176.1"/>
    </source>
</evidence>
<evidence type="ECO:0000256" key="1">
    <source>
        <dbReference type="ARBA" id="ARBA00022801"/>
    </source>
</evidence>
<dbReference type="Gene3D" id="3.40.1090.10">
    <property type="entry name" value="Cytosolic phospholipase A2 catalytic domain"/>
    <property type="match status" value="1"/>
</dbReference>
<dbReference type="SUPFAM" id="SSF52151">
    <property type="entry name" value="FabD/lysophospholipase-like"/>
    <property type="match status" value="1"/>
</dbReference>
<dbReference type="PROSITE" id="PS51635">
    <property type="entry name" value="PNPLA"/>
    <property type="match status" value="1"/>
</dbReference>
<dbReference type="GO" id="GO:0046486">
    <property type="term" value="P:glycerolipid metabolic process"/>
    <property type="evidence" value="ECO:0007669"/>
    <property type="project" value="UniProtKB-ARBA"/>
</dbReference>
<evidence type="ECO:0000256" key="2">
    <source>
        <dbReference type="ARBA" id="ARBA00022963"/>
    </source>
</evidence>
<name>A0A8H3PH55_9LECA</name>
<feature type="region of interest" description="Disordered" evidence="5">
    <location>
        <begin position="239"/>
        <end position="282"/>
    </location>
</feature>
<feature type="short sequence motif" description="GXGXXG" evidence="4">
    <location>
        <begin position="31"/>
        <end position="36"/>
    </location>
</feature>
<feature type="active site" description="Nucleophile" evidence="4">
    <location>
        <position position="124"/>
    </location>
</feature>
<proteinExistence type="predicted"/>
<dbReference type="Pfam" id="PF01734">
    <property type="entry name" value="Patatin"/>
    <property type="match status" value="1"/>
</dbReference>
<protein>
    <recommendedName>
        <fullName evidence="6">PNPLA domain-containing protein</fullName>
    </recommendedName>
</protein>
<evidence type="ECO:0000256" key="3">
    <source>
        <dbReference type="ARBA" id="ARBA00023098"/>
    </source>
</evidence>
<keyword evidence="8" id="KW-1185">Reference proteome</keyword>
<dbReference type="GO" id="GO:0019369">
    <property type="term" value="P:arachidonate metabolic process"/>
    <property type="evidence" value="ECO:0007669"/>
    <property type="project" value="TreeGrafter"/>
</dbReference>
<feature type="short sequence motif" description="GXSXG" evidence="4">
    <location>
        <begin position="122"/>
        <end position="126"/>
    </location>
</feature>
<feature type="active site" description="Proton acceptor" evidence="4">
    <location>
        <position position="322"/>
    </location>
</feature>
<feature type="compositionally biased region" description="Basic and acidic residues" evidence="5">
    <location>
        <begin position="267"/>
        <end position="280"/>
    </location>
</feature>
<dbReference type="PANTHER" id="PTHR24185:SF1">
    <property type="entry name" value="CALCIUM-INDEPENDENT PHOSPHOLIPASE A2-GAMMA"/>
    <property type="match status" value="1"/>
</dbReference>
<accession>A0A8H3PH55</accession>
<dbReference type="OrthoDB" id="630895at2759"/>
<feature type="domain" description="PNPLA" evidence="6">
    <location>
        <begin position="27"/>
        <end position="336"/>
    </location>
</feature>
<dbReference type="GO" id="GO:0016042">
    <property type="term" value="P:lipid catabolic process"/>
    <property type="evidence" value="ECO:0007669"/>
    <property type="project" value="UniProtKB-UniRule"/>
</dbReference>
<gene>
    <name evidence="7" type="ORF">HETSPECPRED_002888</name>
</gene>
<dbReference type="EMBL" id="CAJPDS010000178">
    <property type="protein sequence ID" value="CAF9941176.1"/>
    <property type="molecule type" value="Genomic_DNA"/>
</dbReference>
<comment type="caution">
    <text evidence="7">The sequence shown here is derived from an EMBL/GenBank/DDBJ whole genome shotgun (WGS) entry which is preliminary data.</text>
</comment>
<reference evidence="7" key="1">
    <citation type="submission" date="2021-03" db="EMBL/GenBank/DDBJ databases">
        <authorList>
            <person name="Tagirdzhanova G."/>
        </authorList>
    </citation>
    <scope>NUCLEOTIDE SEQUENCE</scope>
</reference>
<keyword evidence="1 4" id="KW-0378">Hydrolase</keyword>
<evidence type="ECO:0000313" key="8">
    <source>
        <dbReference type="Proteomes" id="UP000664521"/>
    </source>
</evidence>
<dbReference type="GO" id="GO:0016020">
    <property type="term" value="C:membrane"/>
    <property type="evidence" value="ECO:0007669"/>
    <property type="project" value="TreeGrafter"/>
</dbReference>
<dbReference type="PANTHER" id="PTHR24185">
    <property type="entry name" value="CALCIUM-INDEPENDENT PHOSPHOLIPASE A2-GAMMA"/>
    <property type="match status" value="1"/>
</dbReference>
<keyword evidence="3 4" id="KW-0443">Lipid metabolism</keyword>
<evidence type="ECO:0000256" key="4">
    <source>
        <dbReference type="PROSITE-ProRule" id="PRU01161"/>
    </source>
</evidence>
<dbReference type="AlphaFoldDB" id="A0A8H3PH55"/>
<sequence length="539" mass="60945">MASDIVADSASSKSQKANLAWAKSNLLSLDGGGIRGYWSLLALQKLMGYIAKEEGDIPAEDGVEVINSFHPLELPDDVSQIPPDATEELTKIKRAKDADERRRAMDKTRRFLPCHYFDFICGSSTGGLIAVMLGRFRMAVPDCIHEYKSLGEEVFGRPRVFFTLRFGLGDRTKYKAARLENVIKNVIARRNEQLAEHGPSIRFPSGRGMCKTFVTTLRTHPDGDFETLYFIRSYDHEERSDPSQSVVPSRRSTALTSRSNTGMTGKGRSEKITKVEKSDTNHGPASDFEIWEVARAATAAKFYFDPLKIHIHRSRDYILFEDGGFSVANNPTYFGTQELQDLYGNDSLGVIVSVGTARKDESKKKKPFYMAIPGAAKKFASKATDPEGAHNLMRRKASEPASDFSYHRFNDPGGRLEMELDEWEPRKTGSNRRSGSTTLEKIERAFDGWAATEEVVDELKNCAARLVECRRSRLQDEDKWERFATGARFTCRARGRCDATDFLSRTLFHEHLRQEHVEWPNGKVEQEKCKKTWRYQGAS</sequence>